<comment type="subcellular location">
    <subcellularLocation>
        <location evidence="3">Cytoplasm</location>
    </subcellularLocation>
</comment>
<dbReference type="RefSeq" id="XP_002682428.1">
    <property type="nucleotide sequence ID" value="XM_002682382.1"/>
</dbReference>
<feature type="compositionally biased region" description="Polar residues" evidence="4">
    <location>
        <begin position="20"/>
        <end position="49"/>
    </location>
</feature>
<evidence type="ECO:0000256" key="2">
    <source>
        <dbReference type="ARBA" id="ARBA00022694"/>
    </source>
</evidence>
<dbReference type="InterPro" id="IPR014729">
    <property type="entry name" value="Rossmann-like_a/b/a_fold"/>
</dbReference>
<dbReference type="STRING" id="5762.D2V0B0"/>
<feature type="compositionally biased region" description="Low complexity" evidence="4">
    <location>
        <begin position="1"/>
        <end position="13"/>
    </location>
</feature>
<protein>
    <recommendedName>
        <fullName evidence="3">Cytoplasmic tRNA 2-thiolation protein 2</fullName>
    </recommendedName>
</protein>
<dbReference type="KEGG" id="ngr:NAEGRDRAFT_62229"/>
<dbReference type="PANTHER" id="PTHR20882">
    <property type="entry name" value="CYTOPLASMIC TRNA 2-THIOLATION PROTEIN 2"/>
    <property type="match status" value="1"/>
</dbReference>
<dbReference type="UniPathway" id="UPA00988"/>
<name>D2V0B0_NAEGR</name>
<evidence type="ECO:0000313" key="6">
    <source>
        <dbReference type="Proteomes" id="UP000006671"/>
    </source>
</evidence>
<dbReference type="SUPFAM" id="SSF52402">
    <property type="entry name" value="Adenine nucleotide alpha hydrolases-like"/>
    <property type="match status" value="1"/>
</dbReference>
<dbReference type="Proteomes" id="UP000006671">
    <property type="component" value="Unassembled WGS sequence"/>
</dbReference>
<dbReference type="Gene3D" id="3.40.50.620">
    <property type="entry name" value="HUPs"/>
    <property type="match status" value="1"/>
</dbReference>
<dbReference type="GO" id="GO:0002143">
    <property type="term" value="P:tRNA wobble position uridine thiolation"/>
    <property type="evidence" value="ECO:0007669"/>
    <property type="project" value="TreeGrafter"/>
</dbReference>
<reference evidence="5 6" key="1">
    <citation type="journal article" date="2010" name="Cell">
        <title>The genome of Naegleria gruberi illuminates early eukaryotic versatility.</title>
        <authorList>
            <person name="Fritz-Laylin L.K."/>
            <person name="Prochnik S.E."/>
            <person name="Ginger M.L."/>
            <person name="Dacks J.B."/>
            <person name="Carpenter M.L."/>
            <person name="Field M.C."/>
            <person name="Kuo A."/>
            <person name="Paredez A."/>
            <person name="Chapman J."/>
            <person name="Pham J."/>
            <person name="Shu S."/>
            <person name="Neupane R."/>
            <person name="Cipriano M."/>
            <person name="Mancuso J."/>
            <person name="Tu H."/>
            <person name="Salamov A."/>
            <person name="Lindquist E."/>
            <person name="Shapiro H."/>
            <person name="Lucas S."/>
            <person name="Grigoriev I.V."/>
            <person name="Cande W.Z."/>
            <person name="Fulton C."/>
            <person name="Rokhsar D.S."/>
            <person name="Dawson S.C."/>
        </authorList>
    </citation>
    <scope>NUCLEOTIDE SEQUENCE [LARGE SCALE GENOMIC DNA]</scope>
    <source>
        <strain evidence="5 6">NEG-M</strain>
    </source>
</reference>
<dbReference type="HAMAP" id="MF_03054">
    <property type="entry name" value="CTU2"/>
    <property type="match status" value="1"/>
</dbReference>
<dbReference type="GO" id="GO:0005829">
    <property type="term" value="C:cytosol"/>
    <property type="evidence" value="ECO:0007669"/>
    <property type="project" value="TreeGrafter"/>
</dbReference>
<gene>
    <name evidence="5" type="ORF">NAEGRDRAFT_62229</name>
</gene>
<keyword evidence="2 3" id="KW-0819">tRNA processing</keyword>
<dbReference type="GO" id="GO:0000049">
    <property type="term" value="F:tRNA binding"/>
    <property type="evidence" value="ECO:0007669"/>
    <property type="project" value="InterPro"/>
</dbReference>
<keyword evidence="6" id="KW-1185">Reference proteome</keyword>
<dbReference type="OMA" id="CHACRNI"/>
<comment type="pathway">
    <text evidence="3">tRNA modification; 5-methoxycarbonylmethyl-2-thiouridine-tRNA biosynthesis.</text>
</comment>
<dbReference type="VEuPathDB" id="AmoebaDB:NAEGRDRAFT_62229"/>
<evidence type="ECO:0000256" key="4">
    <source>
        <dbReference type="SAM" id="MobiDB-lite"/>
    </source>
</evidence>
<dbReference type="Pfam" id="PF10288">
    <property type="entry name" value="CTU2"/>
    <property type="match status" value="1"/>
</dbReference>
<evidence type="ECO:0000256" key="1">
    <source>
        <dbReference type="ARBA" id="ARBA00022490"/>
    </source>
</evidence>
<dbReference type="GO" id="GO:0016783">
    <property type="term" value="F:sulfurtransferase activity"/>
    <property type="evidence" value="ECO:0007669"/>
    <property type="project" value="TreeGrafter"/>
</dbReference>
<dbReference type="GeneID" id="8860118"/>
<dbReference type="InterPro" id="IPR019407">
    <property type="entry name" value="CTU2"/>
</dbReference>
<dbReference type="GO" id="GO:0032447">
    <property type="term" value="P:protein urmylation"/>
    <property type="evidence" value="ECO:0007669"/>
    <property type="project" value="UniProtKB-UniRule"/>
</dbReference>
<organism evidence="6">
    <name type="scientific">Naegleria gruberi</name>
    <name type="common">Amoeba</name>
    <dbReference type="NCBI Taxonomy" id="5762"/>
    <lineage>
        <taxon>Eukaryota</taxon>
        <taxon>Discoba</taxon>
        <taxon>Heterolobosea</taxon>
        <taxon>Tetramitia</taxon>
        <taxon>Eutetramitia</taxon>
        <taxon>Vahlkampfiidae</taxon>
        <taxon>Naegleria</taxon>
    </lineage>
</organism>
<dbReference type="PANTHER" id="PTHR20882:SF14">
    <property type="entry name" value="CYTOPLASMIC TRNA 2-THIOLATION PROTEIN 2"/>
    <property type="match status" value="1"/>
</dbReference>
<accession>D2V0B0</accession>
<evidence type="ECO:0000256" key="3">
    <source>
        <dbReference type="HAMAP-Rule" id="MF_03054"/>
    </source>
</evidence>
<comment type="similarity">
    <text evidence="3">Belongs to the CTU2/NCS2 family.</text>
</comment>
<dbReference type="eggNOG" id="KOG2594">
    <property type="taxonomic scope" value="Eukaryota"/>
</dbReference>
<dbReference type="OrthoDB" id="25129at2759"/>
<proteinExistence type="inferred from homology"/>
<comment type="function">
    <text evidence="3">Plays a central role in 2-thiolation of mcm(5)S(2)U at tRNA wobble positions of tRNA(Lys), tRNA(Glu) and tRNA(Gln). May act by forming a heterodimer with NCS6/CTU1 that ligates sulfur from thiocarboxylated URM1 onto the uridine of tRNAs at wobble position.</text>
</comment>
<feature type="region of interest" description="Disordered" evidence="4">
    <location>
        <begin position="1"/>
        <end position="92"/>
    </location>
</feature>
<dbReference type="EMBL" id="GG738847">
    <property type="protein sequence ID" value="EFC49684.1"/>
    <property type="molecule type" value="Genomic_DNA"/>
</dbReference>
<dbReference type="AlphaFoldDB" id="D2V0B0"/>
<evidence type="ECO:0000313" key="5">
    <source>
        <dbReference type="EMBL" id="EFC49684.1"/>
    </source>
</evidence>
<keyword evidence="1 3" id="KW-0963">Cytoplasm</keyword>
<sequence length="472" mass="53363">MSSDNNNNISCSDSCDCHHQNSGGNSEEVQSSNHPATTTECCSGNNHCDNSTTTTKPKKNQPPKKPSKEEREAAKQQAVKGQPAIKGRRGVPVDKQTFIQSNHKQFKINLNEKIAKGDTVLVCFSGGMNSTSLANLLHNCVSPNPNWKLHFKWEYLFVDVTGALGLNSEERESVRQQVRDFCTNLDESNNIIHIRSIEDMLFDGDEQRMKDFIFRQFNTMSVHEDLISQMVKTCIYKFAVEKNFKQVLTGESANHMAINVLSEISKGRGYIVPLQIVLEDKTMNNVPSFNPETDPVITYIRPVRSFLSNELAMYNHWTGIKKYVFVKNLTTKAGARQSTINRLVEDFISMLQKDFPSTVHAILRTIEKLKVPDQNKIRCSMCGSFLSKEDLKDAKSTSEDLSLSTCCCFGCKRMLTYSNSQNTQSIGKVAITDLTSEVFIDDSFPSYIQNSYQLTRKEMKEQIAEFLLEDTE</sequence>
<dbReference type="GO" id="GO:0016779">
    <property type="term" value="F:nucleotidyltransferase activity"/>
    <property type="evidence" value="ECO:0007669"/>
    <property type="project" value="UniProtKB-UniRule"/>
</dbReference>
<dbReference type="InParanoid" id="D2V0B0"/>